<evidence type="ECO:0000256" key="2">
    <source>
        <dbReference type="SAM" id="SignalP"/>
    </source>
</evidence>
<sequence>MTRLPLAALLAALALTPAAAQNCTQALDRAQSSYQSGEFDQTIDRLTTCLEADAFSIEERRAAYRLIGLSYIGKDREADAREAVASLLEVAPNYEPDPALDPPPFVRLVSEMRRGRPAPARTGGAVASTRDGFSVSFGAHALGYSDDDDDSFSGGGGALTLSYGVSPTLSVHAQLSGSSATGDAPYDLQLGRAGLGGRYHFGGGRAQLVPFVGAGVEFQTATYSADATSGATGSVDYTGPAGEVEGGVRYFFSPSLAVDAGLSAAFASLSYEAGGQTDTVAATTVFLGAGLTWQP</sequence>
<dbReference type="Proteomes" id="UP000216339">
    <property type="component" value="Unassembled WGS sequence"/>
</dbReference>
<accession>A0A271J0E7</accession>
<feature type="domain" description="Outer membrane protein beta-barrel" evidence="3">
    <location>
        <begin position="126"/>
        <end position="286"/>
    </location>
</feature>
<proteinExistence type="predicted"/>
<protein>
    <recommendedName>
        <fullName evidence="3">Outer membrane protein beta-barrel domain-containing protein</fullName>
    </recommendedName>
</protein>
<dbReference type="Gene3D" id="2.40.160.20">
    <property type="match status" value="1"/>
</dbReference>
<keyword evidence="1 2" id="KW-0732">Signal</keyword>
<dbReference type="InterPro" id="IPR011990">
    <property type="entry name" value="TPR-like_helical_dom_sf"/>
</dbReference>
<dbReference type="Pfam" id="PF13505">
    <property type="entry name" value="OMP_b-brl"/>
    <property type="match status" value="1"/>
</dbReference>
<dbReference type="RefSeq" id="WP_095510181.1">
    <property type="nucleotide sequence ID" value="NZ_MQWD01000001.1"/>
</dbReference>
<dbReference type="AlphaFoldDB" id="A0A271J0E7"/>
<feature type="signal peptide" evidence="2">
    <location>
        <begin position="1"/>
        <end position="20"/>
    </location>
</feature>
<name>A0A271J0E7_9BACT</name>
<evidence type="ECO:0000259" key="3">
    <source>
        <dbReference type="Pfam" id="PF13505"/>
    </source>
</evidence>
<evidence type="ECO:0000256" key="1">
    <source>
        <dbReference type="ARBA" id="ARBA00022729"/>
    </source>
</evidence>
<keyword evidence="5" id="KW-1185">Reference proteome</keyword>
<organism evidence="4 5">
    <name type="scientific">Rubrivirga marina</name>
    <dbReference type="NCBI Taxonomy" id="1196024"/>
    <lineage>
        <taxon>Bacteria</taxon>
        <taxon>Pseudomonadati</taxon>
        <taxon>Rhodothermota</taxon>
        <taxon>Rhodothermia</taxon>
        <taxon>Rhodothermales</taxon>
        <taxon>Rubricoccaceae</taxon>
        <taxon>Rubrivirga</taxon>
    </lineage>
</organism>
<dbReference type="InterPro" id="IPR011250">
    <property type="entry name" value="OMP/PagP_B-barrel"/>
</dbReference>
<evidence type="ECO:0000313" key="5">
    <source>
        <dbReference type="Proteomes" id="UP000216339"/>
    </source>
</evidence>
<evidence type="ECO:0000313" key="4">
    <source>
        <dbReference type="EMBL" id="PAP76524.1"/>
    </source>
</evidence>
<dbReference type="OrthoDB" id="977825at2"/>
<dbReference type="SUPFAM" id="SSF56925">
    <property type="entry name" value="OMPA-like"/>
    <property type="match status" value="1"/>
</dbReference>
<feature type="chain" id="PRO_5012944629" description="Outer membrane protein beta-barrel domain-containing protein" evidence="2">
    <location>
        <begin position="21"/>
        <end position="295"/>
    </location>
</feature>
<dbReference type="InterPro" id="IPR027385">
    <property type="entry name" value="Beta-barrel_OMP"/>
</dbReference>
<reference evidence="4 5" key="1">
    <citation type="submission" date="2016-11" db="EMBL/GenBank/DDBJ databases">
        <title>Study of marine rhodopsin-containing bacteria.</title>
        <authorList>
            <person name="Yoshizawa S."/>
            <person name="Kumagai Y."/>
            <person name="Kogure K."/>
        </authorList>
    </citation>
    <scope>NUCLEOTIDE SEQUENCE [LARGE SCALE GENOMIC DNA]</scope>
    <source>
        <strain evidence="4 5">SAORIC-28</strain>
    </source>
</reference>
<dbReference type="EMBL" id="MQWD01000001">
    <property type="protein sequence ID" value="PAP76524.1"/>
    <property type="molecule type" value="Genomic_DNA"/>
</dbReference>
<dbReference type="SUPFAM" id="SSF48452">
    <property type="entry name" value="TPR-like"/>
    <property type="match status" value="1"/>
</dbReference>
<comment type="caution">
    <text evidence="4">The sequence shown here is derived from an EMBL/GenBank/DDBJ whole genome shotgun (WGS) entry which is preliminary data.</text>
</comment>
<gene>
    <name evidence="4" type="ORF">BSZ37_08760</name>
</gene>